<dbReference type="AlphaFoldDB" id="A0A6B9G5B3"/>
<keyword evidence="1" id="KW-0808">Transferase</keyword>
<dbReference type="InterPro" id="IPR029465">
    <property type="entry name" value="ATPgrasp_TupA"/>
</dbReference>
<geneLocation type="plasmid" evidence="2">
    <name>pne1b</name>
</geneLocation>
<organism evidence="1 2">
    <name type="scientific">Pantoea cypripedii</name>
    <name type="common">Pectobacterium cypripedii</name>
    <name type="synonym">Erwinia cypripedii</name>
    <dbReference type="NCBI Taxonomy" id="55209"/>
    <lineage>
        <taxon>Bacteria</taxon>
        <taxon>Pseudomonadati</taxon>
        <taxon>Pseudomonadota</taxon>
        <taxon>Gammaproteobacteria</taxon>
        <taxon>Enterobacterales</taxon>
        <taxon>Erwiniaceae</taxon>
        <taxon>Pantoea</taxon>
    </lineage>
</organism>
<protein>
    <submittedName>
        <fullName evidence="1">Glycosyl transferase</fullName>
    </submittedName>
</protein>
<dbReference type="Pfam" id="PF14305">
    <property type="entry name" value="ATPgrasp_TupA"/>
    <property type="match status" value="1"/>
</dbReference>
<accession>A0A6B9G5B3</accession>
<keyword evidence="1" id="KW-0614">Plasmid</keyword>
<dbReference type="RefSeq" id="WP_208718630.1">
    <property type="nucleotide sequence ID" value="NZ_CP024770.1"/>
</dbReference>
<reference evidence="1 2" key="1">
    <citation type="submission" date="2017-11" db="EMBL/GenBank/DDBJ databases">
        <title>Genome sequence of Pantoea cypripedii NE1.</title>
        <authorList>
            <person name="Nascimento F.X."/>
        </authorList>
    </citation>
    <scope>NUCLEOTIDE SEQUENCE [LARGE SCALE GENOMIC DNA]</scope>
    <source>
        <strain evidence="1 2">NE1</strain>
        <plasmid evidence="2">pne1b</plasmid>
    </source>
</reference>
<gene>
    <name evidence="1" type="ORF">CUN67_27725</name>
</gene>
<sequence>MRMIKQTVKSALKLSANTFPEFYAKTHYFIRFKKKLNLRNPTSFNEKIQWLKFNELNGDIYTLCADKYKVREYVSAKGCGEILNVLYGVYDNPQAIDYDALPERFALKCNHGAGYNIICDNKSSMDIEKTNRKLNEWLKQDYSANFVEPQYKKIERKILCEKYIENERGGFPDDYKFYCFNGKPYAVMVCIGREKGKPKFYYFDMNWNPLPFEDTIELINENHYPEMPDGFNKMKEYAVKLSSDFKFVRVDLYLLNDEVIFGELTFTPSAGLDVALQEADVILGSQLNLESKKR</sequence>
<evidence type="ECO:0000313" key="1">
    <source>
        <dbReference type="EMBL" id="QGY32734.1"/>
    </source>
</evidence>
<dbReference type="Proteomes" id="UP000502005">
    <property type="component" value="Plasmid pNE1B"/>
</dbReference>
<dbReference type="GO" id="GO:0016740">
    <property type="term" value="F:transferase activity"/>
    <property type="evidence" value="ECO:0007669"/>
    <property type="project" value="UniProtKB-KW"/>
</dbReference>
<dbReference type="EMBL" id="CP024770">
    <property type="protein sequence ID" value="QGY32734.1"/>
    <property type="molecule type" value="Genomic_DNA"/>
</dbReference>
<evidence type="ECO:0000313" key="2">
    <source>
        <dbReference type="Proteomes" id="UP000502005"/>
    </source>
</evidence>
<dbReference type="SUPFAM" id="SSF56059">
    <property type="entry name" value="Glutathione synthetase ATP-binding domain-like"/>
    <property type="match status" value="1"/>
</dbReference>
<proteinExistence type="predicted"/>
<name>A0A6B9G5B3_PANCY</name>